<dbReference type="Proteomes" id="UP000203142">
    <property type="component" value="Segment"/>
</dbReference>
<dbReference type="EMBL" id="KM262192">
    <property type="protein sequence ID" value="AIM50879.1"/>
    <property type="molecule type" value="Genomic_DNA"/>
</dbReference>
<dbReference type="RefSeq" id="YP_009149987.1">
    <property type="nucleotide sequence ID" value="NC_027358.1"/>
</dbReference>
<feature type="region of interest" description="Disordered" evidence="1">
    <location>
        <begin position="30"/>
        <end position="55"/>
    </location>
</feature>
<organism evidence="2 3">
    <name type="scientific">Leuconostoc phage Ln-9</name>
    <dbReference type="NCBI Taxonomy" id="1536605"/>
    <lineage>
        <taxon>Viruses</taxon>
        <taxon>Duplodnaviria</taxon>
        <taxon>Heunggongvirae</taxon>
        <taxon>Uroviricota</taxon>
        <taxon>Caudoviricetes</taxon>
        <taxon>Mccleskeyvirinae</taxon>
        <taxon>Unaquatrovirus</taxon>
        <taxon>Unaquatrovirus Ln9</taxon>
    </lineage>
</organism>
<evidence type="ECO:0000256" key="1">
    <source>
        <dbReference type="SAM" id="MobiDB-lite"/>
    </source>
</evidence>
<evidence type="ECO:0000313" key="3">
    <source>
        <dbReference type="Proteomes" id="UP000203142"/>
    </source>
</evidence>
<protein>
    <submittedName>
        <fullName evidence="2">Uncharacterized protein</fullName>
    </submittedName>
</protein>
<dbReference type="GeneID" id="24723714"/>
<keyword evidence="3" id="KW-1185">Reference proteome</keyword>
<reference evidence="2 3" key="1">
    <citation type="journal article" date="2015" name="Int. J. Food Microbiol.">
        <title>Phages of dairy Leuconostoc mesenteroides: Genomics and factors influencing their adsorption.</title>
        <authorList>
            <person name="Pujato S.A."/>
            <person name="Mercanti D.J."/>
            <person name="Guglielmotti D.M."/>
            <person name="Rousseau G.M."/>
            <person name="Moineau S."/>
            <person name="Reinheimer J.A."/>
            <person name="Quiberoni A.D."/>
        </authorList>
    </citation>
    <scope>NUCLEOTIDE SEQUENCE [LARGE SCALE GENOMIC DNA]</scope>
</reference>
<sequence>MSKNRIELRKTMNEWHIFFKVISRTEDGYPKKQSRWRQVKKAKDEQRLVKRKTNN</sequence>
<dbReference type="KEGG" id="vg:24723714"/>
<gene>
    <name evidence="2" type="ORF">Ln9_0030</name>
</gene>
<evidence type="ECO:0000313" key="2">
    <source>
        <dbReference type="EMBL" id="AIM50879.1"/>
    </source>
</evidence>
<accession>A0A0D3MKV3</accession>
<name>A0A0D3MKV3_9CAUD</name>
<proteinExistence type="predicted"/>